<dbReference type="EMBL" id="DWYY01000180">
    <property type="protein sequence ID" value="HJA94547.1"/>
    <property type="molecule type" value="Genomic_DNA"/>
</dbReference>
<reference evidence="2" key="1">
    <citation type="journal article" date="2021" name="PeerJ">
        <title>Extensive microbial diversity within the chicken gut microbiome revealed by metagenomics and culture.</title>
        <authorList>
            <person name="Gilroy R."/>
            <person name="Ravi A."/>
            <person name="Getino M."/>
            <person name="Pursley I."/>
            <person name="Horton D.L."/>
            <person name="Alikhan N.F."/>
            <person name="Baker D."/>
            <person name="Gharbi K."/>
            <person name="Hall N."/>
            <person name="Watson M."/>
            <person name="Adriaenssens E.M."/>
            <person name="Foster-Nyarko E."/>
            <person name="Jarju S."/>
            <person name="Secka A."/>
            <person name="Antonio M."/>
            <person name="Oren A."/>
            <person name="Chaudhuri R.R."/>
            <person name="La Ragione R."/>
            <person name="Hildebrand F."/>
            <person name="Pallen M.J."/>
        </authorList>
    </citation>
    <scope>NUCLEOTIDE SEQUENCE</scope>
    <source>
        <strain evidence="2">CHK179-7159</strain>
    </source>
</reference>
<reference evidence="2" key="2">
    <citation type="submission" date="2021-04" db="EMBL/GenBank/DDBJ databases">
        <authorList>
            <person name="Gilroy R."/>
        </authorList>
    </citation>
    <scope>NUCLEOTIDE SEQUENCE</scope>
    <source>
        <strain evidence="2">CHK179-7159</strain>
    </source>
</reference>
<evidence type="ECO:0000259" key="1">
    <source>
        <dbReference type="Pfam" id="PF01881"/>
    </source>
</evidence>
<gene>
    <name evidence="2" type="ORF">H9717_15780</name>
</gene>
<comment type="caution">
    <text evidence="2">The sequence shown here is derived from an EMBL/GenBank/DDBJ whole genome shotgun (WGS) entry which is preliminary data.</text>
</comment>
<protein>
    <submittedName>
        <fullName evidence="2">CRISPR-associated endoribonuclease Cas6</fullName>
    </submittedName>
</protein>
<accession>A0A9D2I955</accession>
<dbReference type="InterPro" id="IPR049435">
    <property type="entry name" value="Cas_Cas6_C"/>
</dbReference>
<evidence type="ECO:0000313" key="3">
    <source>
        <dbReference type="Proteomes" id="UP000886858"/>
    </source>
</evidence>
<sequence length="230" mass="26812">MLVFELPLKICFLTPLSSERVSERIGQFISGALHASEEYSLYRENDRFQSYTFDQPFPLESGHIYLEGKIYTVRIRTISQKLAEFFVSRLSWYADGCLQILDGELRVIPRYFLERVHTLTPVVVKTEQGYWRNQMKVEEFVERLKTNLIRKYNFFQNTQLEGDFCLFRKMEFINRKPVRIPQKNISLLGDKVSLTAAQNETAQELLYMALGTGVGENNAAGCGFLGYRFR</sequence>
<feature type="domain" description="CRISPR associated protein Cas6 C-terminal" evidence="1">
    <location>
        <begin position="116"/>
        <end position="225"/>
    </location>
</feature>
<dbReference type="Proteomes" id="UP000886858">
    <property type="component" value="Unassembled WGS sequence"/>
</dbReference>
<proteinExistence type="predicted"/>
<dbReference type="Pfam" id="PF01881">
    <property type="entry name" value="Cas_Cas6_C"/>
    <property type="match status" value="1"/>
</dbReference>
<dbReference type="AlphaFoldDB" id="A0A9D2I955"/>
<dbReference type="Gene3D" id="3.30.70.1900">
    <property type="match status" value="1"/>
</dbReference>
<name>A0A9D2I955_9FIRM</name>
<evidence type="ECO:0000313" key="2">
    <source>
        <dbReference type="EMBL" id="HJA94547.1"/>
    </source>
</evidence>
<organism evidence="2 3">
    <name type="scientific">Candidatus Eisenbergiella merdipullorum</name>
    <dbReference type="NCBI Taxonomy" id="2838553"/>
    <lineage>
        <taxon>Bacteria</taxon>
        <taxon>Bacillati</taxon>
        <taxon>Bacillota</taxon>
        <taxon>Clostridia</taxon>
        <taxon>Lachnospirales</taxon>
        <taxon>Lachnospiraceae</taxon>
        <taxon>Eisenbergiella</taxon>
    </lineage>
</organism>